<dbReference type="AlphaFoldDB" id="A0A5N1IUW4"/>
<dbReference type="InterPro" id="IPR010287">
    <property type="entry name" value="DUF892_YciF-like"/>
</dbReference>
<evidence type="ECO:0000313" key="2">
    <source>
        <dbReference type="Proteomes" id="UP000326570"/>
    </source>
</evidence>
<dbReference type="InterPro" id="IPR012347">
    <property type="entry name" value="Ferritin-like"/>
</dbReference>
<dbReference type="Pfam" id="PF05974">
    <property type="entry name" value="DUF892"/>
    <property type="match status" value="1"/>
</dbReference>
<organism evidence="1 2">
    <name type="scientific">Adhaeribacter soli</name>
    <dbReference type="NCBI Taxonomy" id="2607655"/>
    <lineage>
        <taxon>Bacteria</taxon>
        <taxon>Pseudomonadati</taxon>
        <taxon>Bacteroidota</taxon>
        <taxon>Cytophagia</taxon>
        <taxon>Cytophagales</taxon>
        <taxon>Hymenobacteraceae</taxon>
        <taxon>Adhaeribacter</taxon>
    </lineage>
</organism>
<dbReference type="PANTHER" id="PTHR30565:SF9">
    <property type="entry name" value="PROTEIN YCIF"/>
    <property type="match status" value="1"/>
</dbReference>
<dbReference type="SUPFAM" id="SSF47240">
    <property type="entry name" value="Ferritin-like"/>
    <property type="match status" value="1"/>
</dbReference>
<dbReference type="CDD" id="cd07909">
    <property type="entry name" value="YciF"/>
    <property type="match status" value="1"/>
</dbReference>
<comment type="caution">
    <text evidence="1">The sequence shown here is derived from an EMBL/GenBank/DDBJ whole genome shotgun (WGS) entry which is preliminary data.</text>
</comment>
<name>A0A5N1IUW4_9BACT</name>
<dbReference type="Gene3D" id="1.20.1260.10">
    <property type="match status" value="1"/>
</dbReference>
<reference evidence="1 2" key="1">
    <citation type="submission" date="2019-09" db="EMBL/GenBank/DDBJ databases">
        <title>Genome sequence of Adhaeribacter sp. M2.</title>
        <authorList>
            <person name="Srinivasan S."/>
        </authorList>
    </citation>
    <scope>NUCLEOTIDE SEQUENCE [LARGE SCALE GENOMIC DNA]</scope>
    <source>
        <strain evidence="1 2">M2</strain>
    </source>
</reference>
<protein>
    <submittedName>
        <fullName evidence="1">Ferritin-like domain-containing protein</fullName>
    </submittedName>
</protein>
<sequence length="164" mass="18037">MKDLTDLLYHEIQVLYDAEKLLLAAIPRMAEKAKDPDLKAALLVHLEETKVHKDRLEQVADLLDINPDGDKSPSMKGLIAESEKVMHKDATPEALDAALICGAQKVEHYEIAGYGTAAHIALGLGYDEVHRILYKTLQEEQATDTKLNNLAKGAINRKAAQAEA</sequence>
<gene>
    <name evidence="1" type="ORF">F0P94_12245</name>
</gene>
<proteinExistence type="predicted"/>
<dbReference type="Proteomes" id="UP000326570">
    <property type="component" value="Unassembled WGS sequence"/>
</dbReference>
<dbReference type="InterPro" id="IPR009078">
    <property type="entry name" value="Ferritin-like_SF"/>
</dbReference>
<keyword evidence="2" id="KW-1185">Reference proteome</keyword>
<dbReference type="EMBL" id="VTWT01000006">
    <property type="protein sequence ID" value="KAA9332896.1"/>
    <property type="molecule type" value="Genomic_DNA"/>
</dbReference>
<dbReference type="InterPro" id="IPR047114">
    <property type="entry name" value="YciF"/>
</dbReference>
<accession>A0A5N1IUW4</accession>
<evidence type="ECO:0000313" key="1">
    <source>
        <dbReference type="EMBL" id="KAA9332896.1"/>
    </source>
</evidence>
<dbReference type="PANTHER" id="PTHR30565">
    <property type="entry name" value="PROTEIN YCIF"/>
    <property type="match status" value="1"/>
</dbReference>